<accession>A0ABM8AAA5</accession>
<proteinExistence type="predicted"/>
<name>A0ABM8AAA5_9DEIO</name>
<dbReference type="Proteomes" id="UP001064971">
    <property type="component" value="Chromosome"/>
</dbReference>
<gene>
    <name evidence="2" type="ORF">DAETH_06450</name>
</gene>
<dbReference type="PANTHER" id="PTHR43830:SF3">
    <property type="entry name" value="PROTEIN PSP1"/>
    <property type="match status" value="1"/>
</dbReference>
<dbReference type="Pfam" id="PF04468">
    <property type="entry name" value="PSP1"/>
    <property type="match status" value="1"/>
</dbReference>
<dbReference type="PANTHER" id="PTHR43830">
    <property type="entry name" value="PROTEIN PSP1"/>
    <property type="match status" value="1"/>
</dbReference>
<protein>
    <recommendedName>
        <fullName evidence="1">PSP1 C-terminal domain-containing protein</fullName>
    </recommendedName>
</protein>
<dbReference type="InterPro" id="IPR047767">
    <property type="entry name" value="PSP1-like"/>
</dbReference>
<dbReference type="EMBL" id="AP026560">
    <property type="protein sequence ID" value="BDP40676.1"/>
    <property type="molecule type" value="Genomic_DNA"/>
</dbReference>
<evidence type="ECO:0000313" key="3">
    <source>
        <dbReference type="Proteomes" id="UP001064971"/>
    </source>
</evidence>
<feature type="domain" description="PSP1 C-terminal" evidence="1">
    <location>
        <begin position="73"/>
        <end position="158"/>
    </location>
</feature>
<dbReference type="PROSITE" id="PS51411">
    <property type="entry name" value="PSP1_C"/>
    <property type="match status" value="1"/>
</dbReference>
<reference evidence="2" key="1">
    <citation type="submission" date="2022-07" db="EMBL/GenBank/DDBJ databases">
        <title>Complete Genome Sequence of the Radioresistant Bacterium Deinococcus aetherius ST0316, Isolated from the Air Dust collected in Lower Stratosphere above Japan.</title>
        <authorList>
            <person name="Satoh K."/>
            <person name="Hagiwara K."/>
            <person name="Katsumata K."/>
            <person name="Kubo A."/>
            <person name="Yokobori S."/>
            <person name="Yamagishi A."/>
            <person name="Oono Y."/>
            <person name="Narumi I."/>
        </authorList>
    </citation>
    <scope>NUCLEOTIDE SEQUENCE</scope>
    <source>
        <strain evidence="2">ST0316</strain>
    </source>
</reference>
<keyword evidence="3" id="KW-1185">Reference proteome</keyword>
<evidence type="ECO:0000259" key="1">
    <source>
        <dbReference type="PROSITE" id="PS51411"/>
    </source>
</evidence>
<organism evidence="2 3">
    <name type="scientific">Deinococcus aetherius</name>
    <dbReference type="NCBI Taxonomy" id="200252"/>
    <lineage>
        <taxon>Bacteria</taxon>
        <taxon>Thermotogati</taxon>
        <taxon>Deinococcota</taxon>
        <taxon>Deinococci</taxon>
        <taxon>Deinococcales</taxon>
        <taxon>Deinococcaceae</taxon>
        <taxon>Deinococcus</taxon>
    </lineage>
</organism>
<dbReference type="NCBIfam" id="NF041131">
    <property type="entry name" value="RicT_YaaT_fam"/>
    <property type="match status" value="1"/>
</dbReference>
<sequence>MCLGSPRVSPRRDILRGVVVLPVRFERSPRLHAMLSAEPHAVGTRVVVQGKRGPEVATVRGEASTPSDNGRYGTVLRAAGPEDLARWDDLFRQGEDLKWLLRARARERRLPVKIVAVEFTLDESLVTISYSAEDRIELGSLIADLRNHTRARVNFAAVGPREQAQMIGTLGACGRENCSSNHLQEFAPVSIRMARDQQLPLNPEKLSGPCGRLLCCLQYEHTQYLELLGDLPRKNARVCHEGSGACGKVTKLHPLTGTVDVHTEQGMLLGVPAAELRRMPDAPQGKGKNAEA</sequence>
<dbReference type="InterPro" id="IPR007557">
    <property type="entry name" value="PSP1_C"/>
</dbReference>
<evidence type="ECO:0000313" key="2">
    <source>
        <dbReference type="EMBL" id="BDP40676.1"/>
    </source>
</evidence>